<comment type="similarity">
    <text evidence="2">Belongs to the SspH family.</text>
</comment>
<evidence type="ECO:0000256" key="2">
    <source>
        <dbReference type="ARBA" id="ARBA00006573"/>
    </source>
</evidence>
<name>A0A1I6DWV0_9FIRM</name>
<dbReference type="GO" id="GO:0030435">
    <property type="term" value="P:sporulation resulting in formation of a cellular spore"/>
    <property type="evidence" value="ECO:0007669"/>
    <property type="project" value="UniProtKB-KW"/>
</dbReference>
<sequence length="59" mass="6472">MDFQTAQQIINSDETIEVLYAGAPVWIESLNPEKKTALVRSLADRGSAREVPVNELVTG</sequence>
<dbReference type="Pfam" id="PF08141">
    <property type="entry name" value="SspH"/>
    <property type="match status" value="1"/>
</dbReference>
<reference evidence="5" key="1">
    <citation type="submission" date="2016-10" db="EMBL/GenBank/DDBJ databases">
        <authorList>
            <person name="Varghese N."/>
            <person name="Submissions S."/>
        </authorList>
    </citation>
    <scope>NUCLEOTIDE SEQUENCE [LARGE SCALE GENOMIC DNA]</scope>
    <source>
        <strain evidence="5">DSM 3669</strain>
    </source>
</reference>
<protein>
    <submittedName>
        <fullName evidence="4">Small acid-soluble spore protein H (Minor)</fullName>
    </submittedName>
</protein>
<dbReference type="NCBIfam" id="TIGR02861">
    <property type="entry name" value="SASP_H"/>
    <property type="match status" value="1"/>
</dbReference>
<gene>
    <name evidence="4" type="ORF">SAMN05660706_11969</name>
</gene>
<dbReference type="Proteomes" id="UP000199584">
    <property type="component" value="Unassembled WGS sequence"/>
</dbReference>
<dbReference type="GO" id="GO:0042601">
    <property type="term" value="C:endospore-forming forespore"/>
    <property type="evidence" value="ECO:0007669"/>
    <property type="project" value="InterPro"/>
</dbReference>
<keyword evidence="3" id="KW-0749">Sporulation</keyword>
<organism evidence="4 5">
    <name type="scientific">Desulfoscipio geothermicus DSM 3669</name>
    <dbReference type="NCBI Taxonomy" id="1121426"/>
    <lineage>
        <taxon>Bacteria</taxon>
        <taxon>Bacillati</taxon>
        <taxon>Bacillota</taxon>
        <taxon>Clostridia</taxon>
        <taxon>Eubacteriales</taxon>
        <taxon>Desulfallaceae</taxon>
        <taxon>Desulfoscipio</taxon>
    </lineage>
</organism>
<evidence type="ECO:0000256" key="1">
    <source>
        <dbReference type="ARBA" id="ARBA00004288"/>
    </source>
</evidence>
<comment type="subcellular location">
    <subcellularLocation>
        <location evidence="1">Spore core</location>
    </subcellularLocation>
</comment>
<accession>A0A1I6DWV0</accession>
<evidence type="ECO:0000313" key="5">
    <source>
        <dbReference type="Proteomes" id="UP000199584"/>
    </source>
</evidence>
<dbReference type="AlphaFoldDB" id="A0A1I6DWV0"/>
<evidence type="ECO:0000313" key="4">
    <source>
        <dbReference type="EMBL" id="SFR09821.1"/>
    </source>
</evidence>
<evidence type="ECO:0000256" key="3">
    <source>
        <dbReference type="ARBA" id="ARBA00022969"/>
    </source>
</evidence>
<dbReference type="GO" id="GO:0030436">
    <property type="term" value="P:asexual sporulation"/>
    <property type="evidence" value="ECO:0007669"/>
    <property type="project" value="InterPro"/>
</dbReference>
<dbReference type="InterPro" id="IPR012610">
    <property type="entry name" value="SASP_SspH"/>
</dbReference>
<dbReference type="RefSeq" id="WP_092484554.1">
    <property type="nucleotide sequence ID" value="NZ_FOYM01000019.1"/>
</dbReference>
<dbReference type="HAMAP" id="MF_00667">
    <property type="entry name" value="SspH"/>
    <property type="match status" value="1"/>
</dbReference>
<dbReference type="STRING" id="39060.SAMN05660706_11969"/>
<proteinExistence type="inferred from homology"/>
<keyword evidence="5" id="KW-1185">Reference proteome</keyword>
<dbReference type="OrthoDB" id="1683648at2"/>
<dbReference type="EMBL" id="FOYM01000019">
    <property type="protein sequence ID" value="SFR09821.1"/>
    <property type="molecule type" value="Genomic_DNA"/>
</dbReference>